<dbReference type="AlphaFoldDB" id="A0A7X0ECE9"/>
<sequence>MNHLPALITVALLLSGTAQAVAAGPSFDCAAATKPAEKAICAHPALAALDADIAGLYKDALTKAGSGAESLKTEQRRWLQGRDSLFVQDGRALDANAQAGVAKDTLPDWLVARRAALSVLASQKTPLPICERAAATFRVLHNFRGGVPDGTLKDRLRVAGLFSEPAPEKPLPAEQVARMSRMAYQLRGETADEDGQVDPIGKDYALVRIGVTGAMSASCTNFVVFRRTPDGTVQALPLPDGTEDNFCDYGLHETDFDMVTLAGDAANHPALVMWSTGSLSIRQAQGAHWSDACDIDVTYAQDYSLTVSACDGDGATCQSLKDHALEWSRIFGGPEPDTKGPGPGYRFPGLEDTAIEVDETVMHNPVLNAFPSLEGWSYSQVEGGPHYLWRGPKETLVVGINALSTSHGDPLHDLLISAWRHKGEKWVPAAAFITSPEDVGAPTVKATVTPAEAEKP</sequence>
<keyword evidence="1" id="KW-0732">Signal</keyword>
<reference evidence="3 4" key="1">
    <citation type="submission" date="2020-08" db="EMBL/GenBank/DDBJ databases">
        <title>Genomic Encyclopedia of Type Strains, Phase IV (KMG-IV): sequencing the most valuable type-strain genomes for metagenomic binning, comparative biology and taxonomic classification.</title>
        <authorList>
            <person name="Goeker M."/>
        </authorList>
    </citation>
    <scope>NUCLEOTIDE SEQUENCE [LARGE SCALE GENOMIC DNA]</scope>
    <source>
        <strain evidence="3 4">DSM 22198</strain>
    </source>
</reference>
<dbReference type="RefSeq" id="WP_184800146.1">
    <property type="nucleotide sequence ID" value="NZ_JACIIZ010000005.1"/>
</dbReference>
<organism evidence="3 4">
    <name type="scientific">Nitrospirillum iridis</name>
    <dbReference type="NCBI Taxonomy" id="765888"/>
    <lineage>
        <taxon>Bacteria</taxon>
        <taxon>Pseudomonadati</taxon>
        <taxon>Pseudomonadota</taxon>
        <taxon>Alphaproteobacteria</taxon>
        <taxon>Rhodospirillales</taxon>
        <taxon>Azospirillaceae</taxon>
        <taxon>Nitrospirillum</taxon>
    </lineage>
</organism>
<dbReference type="Proteomes" id="UP000539175">
    <property type="component" value="Unassembled WGS sequence"/>
</dbReference>
<feature type="domain" description="Lysozyme inhibitor LprI-like N-terminal" evidence="2">
    <location>
        <begin position="29"/>
        <end position="86"/>
    </location>
</feature>
<keyword evidence="4" id="KW-1185">Reference proteome</keyword>
<dbReference type="InterPro" id="IPR052755">
    <property type="entry name" value="Lysozyme_Inhibitor_LprI"/>
</dbReference>
<name>A0A7X0ECE9_9PROT</name>
<evidence type="ECO:0000259" key="2">
    <source>
        <dbReference type="Pfam" id="PF07007"/>
    </source>
</evidence>
<proteinExistence type="predicted"/>
<dbReference type="Gene3D" id="1.20.1270.180">
    <property type="match status" value="1"/>
</dbReference>
<evidence type="ECO:0000313" key="4">
    <source>
        <dbReference type="Proteomes" id="UP000539175"/>
    </source>
</evidence>
<dbReference type="PANTHER" id="PTHR37549">
    <property type="entry name" value="LIPOPROTEIN LPRI"/>
    <property type="match status" value="1"/>
</dbReference>
<dbReference type="PANTHER" id="PTHR37549:SF1">
    <property type="entry name" value="LIPOPROTEIN LPRI"/>
    <property type="match status" value="1"/>
</dbReference>
<accession>A0A7X0ECE9</accession>
<gene>
    <name evidence="3" type="ORF">FHS74_002114</name>
</gene>
<evidence type="ECO:0000313" key="3">
    <source>
        <dbReference type="EMBL" id="MBB6251563.1"/>
    </source>
</evidence>
<dbReference type="Pfam" id="PF07007">
    <property type="entry name" value="LprI"/>
    <property type="match status" value="1"/>
</dbReference>
<protein>
    <submittedName>
        <fullName evidence="3">Uncharacterized protein YecT (DUF1311 family)</fullName>
    </submittedName>
</protein>
<evidence type="ECO:0000256" key="1">
    <source>
        <dbReference type="SAM" id="SignalP"/>
    </source>
</evidence>
<feature type="chain" id="PRO_5030887629" evidence="1">
    <location>
        <begin position="23"/>
        <end position="456"/>
    </location>
</feature>
<comment type="caution">
    <text evidence="3">The sequence shown here is derived from an EMBL/GenBank/DDBJ whole genome shotgun (WGS) entry which is preliminary data.</text>
</comment>
<feature type="signal peptide" evidence="1">
    <location>
        <begin position="1"/>
        <end position="22"/>
    </location>
</feature>
<dbReference type="GO" id="GO:0005576">
    <property type="term" value="C:extracellular region"/>
    <property type="evidence" value="ECO:0007669"/>
    <property type="project" value="TreeGrafter"/>
</dbReference>
<dbReference type="EMBL" id="JACIIZ010000005">
    <property type="protein sequence ID" value="MBB6251563.1"/>
    <property type="molecule type" value="Genomic_DNA"/>
</dbReference>
<dbReference type="InterPro" id="IPR009739">
    <property type="entry name" value="LprI-like_N"/>
</dbReference>